<dbReference type="InterPro" id="IPR042099">
    <property type="entry name" value="ANL_N_sf"/>
</dbReference>
<feature type="domain" description="AMP-dependent synthetase/ligase" evidence="7">
    <location>
        <begin position="41"/>
        <end position="430"/>
    </location>
</feature>
<name>A0AAE0J2C6_9PEZI</name>
<dbReference type="GO" id="GO:0016405">
    <property type="term" value="F:CoA-ligase activity"/>
    <property type="evidence" value="ECO:0007669"/>
    <property type="project" value="TreeGrafter"/>
</dbReference>
<evidence type="ECO:0000256" key="5">
    <source>
        <dbReference type="ARBA" id="ARBA00022840"/>
    </source>
</evidence>
<proteinExistence type="inferred from homology"/>
<gene>
    <name evidence="9" type="ORF">B0T19DRAFT_436128</name>
</gene>
<evidence type="ECO:0000256" key="2">
    <source>
        <dbReference type="ARBA" id="ARBA00006432"/>
    </source>
</evidence>
<comment type="caution">
    <text evidence="9">The sequence shown here is derived from an EMBL/GenBank/DDBJ whole genome shotgun (WGS) entry which is preliminary data.</text>
</comment>
<keyword evidence="5" id="KW-0067">ATP-binding</keyword>
<feature type="region of interest" description="Disordered" evidence="6">
    <location>
        <begin position="162"/>
        <end position="195"/>
    </location>
</feature>
<keyword evidence="4" id="KW-0547">Nucleotide-binding</keyword>
<keyword evidence="3" id="KW-0436">Ligase</keyword>
<feature type="compositionally biased region" description="Polar residues" evidence="6">
    <location>
        <begin position="162"/>
        <end position="172"/>
    </location>
</feature>
<dbReference type="GO" id="GO:0005524">
    <property type="term" value="F:ATP binding"/>
    <property type="evidence" value="ECO:0007669"/>
    <property type="project" value="UniProtKB-KW"/>
</dbReference>
<evidence type="ECO:0000256" key="6">
    <source>
        <dbReference type="SAM" id="MobiDB-lite"/>
    </source>
</evidence>
<evidence type="ECO:0000259" key="8">
    <source>
        <dbReference type="Pfam" id="PF13193"/>
    </source>
</evidence>
<dbReference type="AlphaFoldDB" id="A0AAE0J2C6"/>
<comment type="pathway">
    <text evidence="1">Secondary metabolite biosynthesis.</text>
</comment>
<dbReference type="InterPro" id="IPR025110">
    <property type="entry name" value="AMP-bd_C"/>
</dbReference>
<evidence type="ECO:0000313" key="9">
    <source>
        <dbReference type="EMBL" id="KAK3335245.1"/>
    </source>
</evidence>
<dbReference type="SUPFAM" id="SSF56801">
    <property type="entry name" value="Acetyl-CoA synthetase-like"/>
    <property type="match status" value="1"/>
</dbReference>
<evidence type="ECO:0000256" key="1">
    <source>
        <dbReference type="ARBA" id="ARBA00005179"/>
    </source>
</evidence>
<dbReference type="Gene3D" id="3.30.300.30">
    <property type="match status" value="1"/>
</dbReference>
<feature type="compositionally biased region" description="Low complexity" evidence="6">
    <location>
        <begin position="173"/>
        <end position="185"/>
    </location>
</feature>
<dbReference type="Pfam" id="PF13193">
    <property type="entry name" value="AMP-binding_C"/>
    <property type="match status" value="1"/>
</dbReference>
<dbReference type="InterPro" id="IPR045851">
    <property type="entry name" value="AMP-bd_C_sf"/>
</dbReference>
<accession>A0AAE0J2C6</accession>
<reference evidence="9" key="2">
    <citation type="submission" date="2023-06" db="EMBL/GenBank/DDBJ databases">
        <authorList>
            <consortium name="Lawrence Berkeley National Laboratory"/>
            <person name="Haridas S."/>
            <person name="Hensen N."/>
            <person name="Bonometti L."/>
            <person name="Westerberg I."/>
            <person name="Brannstrom I.O."/>
            <person name="Guillou S."/>
            <person name="Cros-Aarteil S."/>
            <person name="Calhoun S."/>
            <person name="Kuo A."/>
            <person name="Mondo S."/>
            <person name="Pangilinan J."/>
            <person name="Riley R."/>
            <person name="Labutti K."/>
            <person name="Andreopoulos B."/>
            <person name="Lipzen A."/>
            <person name="Chen C."/>
            <person name="Yanf M."/>
            <person name="Daum C."/>
            <person name="Ng V."/>
            <person name="Clum A."/>
            <person name="Steindorff A."/>
            <person name="Ohm R."/>
            <person name="Martin F."/>
            <person name="Silar P."/>
            <person name="Natvig D."/>
            <person name="Lalanne C."/>
            <person name="Gautier V."/>
            <person name="Ament-Velasquez S.L."/>
            <person name="Kruys A."/>
            <person name="Hutchinson M.I."/>
            <person name="Powell A.J."/>
            <person name="Barry K."/>
            <person name="Miller A.N."/>
            <person name="Grigoriev I.V."/>
            <person name="Debuchy R."/>
            <person name="Gladieux P."/>
            <person name="Thoren M.H."/>
            <person name="Johannesson H."/>
        </authorList>
    </citation>
    <scope>NUCLEOTIDE SEQUENCE</scope>
    <source>
        <strain evidence="9">SMH4131-1</strain>
    </source>
</reference>
<evidence type="ECO:0008006" key="11">
    <source>
        <dbReference type="Google" id="ProtNLM"/>
    </source>
</evidence>
<dbReference type="InterPro" id="IPR000873">
    <property type="entry name" value="AMP-dep_synth/lig_dom"/>
</dbReference>
<protein>
    <recommendedName>
        <fullName evidence="11">Acetyl-CoA synthetase-like protein</fullName>
    </recommendedName>
</protein>
<evidence type="ECO:0000256" key="3">
    <source>
        <dbReference type="ARBA" id="ARBA00022598"/>
    </source>
</evidence>
<reference evidence="9" key="1">
    <citation type="journal article" date="2023" name="Mol. Phylogenet. Evol.">
        <title>Genome-scale phylogeny and comparative genomics of the fungal order Sordariales.</title>
        <authorList>
            <person name="Hensen N."/>
            <person name="Bonometti L."/>
            <person name="Westerberg I."/>
            <person name="Brannstrom I.O."/>
            <person name="Guillou S."/>
            <person name="Cros-Aarteil S."/>
            <person name="Calhoun S."/>
            <person name="Haridas S."/>
            <person name="Kuo A."/>
            <person name="Mondo S."/>
            <person name="Pangilinan J."/>
            <person name="Riley R."/>
            <person name="LaButti K."/>
            <person name="Andreopoulos B."/>
            <person name="Lipzen A."/>
            <person name="Chen C."/>
            <person name="Yan M."/>
            <person name="Daum C."/>
            <person name="Ng V."/>
            <person name="Clum A."/>
            <person name="Steindorff A."/>
            <person name="Ohm R.A."/>
            <person name="Martin F."/>
            <person name="Silar P."/>
            <person name="Natvig D.O."/>
            <person name="Lalanne C."/>
            <person name="Gautier V."/>
            <person name="Ament-Velasquez S.L."/>
            <person name="Kruys A."/>
            <person name="Hutchinson M.I."/>
            <person name="Powell A.J."/>
            <person name="Barry K."/>
            <person name="Miller A.N."/>
            <person name="Grigoriev I.V."/>
            <person name="Debuchy R."/>
            <person name="Gladieux P."/>
            <person name="Hiltunen Thoren M."/>
            <person name="Johannesson H."/>
        </authorList>
    </citation>
    <scope>NUCLEOTIDE SEQUENCE</scope>
    <source>
        <strain evidence="9">SMH4131-1</strain>
    </source>
</reference>
<evidence type="ECO:0000313" key="10">
    <source>
        <dbReference type="Proteomes" id="UP001286456"/>
    </source>
</evidence>
<feature type="domain" description="AMP-binding enzyme C-terminal" evidence="8">
    <location>
        <begin position="479"/>
        <end position="562"/>
    </location>
</feature>
<evidence type="ECO:0000259" key="7">
    <source>
        <dbReference type="Pfam" id="PF00501"/>
    </source>
</evidence>
<sequence>MGNFLSRFCSANHPKSAELPVTDIVSYAFDRQTGYDADTKPLFINAEDPSQFLTANQTTTLVRQLIAGLHAAGLQKGDAVLLHLANHYLYAALFFAIIGAGGIVCGANPAYQSFELNHIVDLSRPRFIITSDSTTSLALVQQVCTKQGIPLSRIFTLPSNTGHHPLQLQHQDNNPTAPNPNTASPDSDDSPIGRPLASLLRHGETQWMTLSSASEMRTTTACYYSTSGTTGLPKLAALSHHALVAQQTVLPTHNTPTTETIRLAALPLFHVFGAAWALFVTVRHGQPVYVVPRFSLTPFLEYVARYRISETYVAPPVVHALNRLDDAVTQTKLSSLRYIGVGGAPIDAVALGKLRSKLHADATVSQVWGMTEFGVATVFRAGENDETGSIGRLLDTYEMRLVGVDGRDVVGEGKVGELWIRTPGAMSGYLRHEMSGSEVAEGGWVRTGDTVHVKGGKLYVTGRAKELIKVRGWHVAPAEIEAVLLQHPDVADCAVVGTTSADGQAEVPRAYVVRQARPGVEKAAPISAQDVFDFARQQLASYKKLDGGVVFVDRIPRTTSGKTQRFKLAQMGAEGASFVV</sequence>
<organism evidence="9 10">
    <name type="scientific">Cercophora scortea</name>
    <dbReference type="NCBI Taxonomy" id="314031"/>
    <lineage>
        <taxon>Eukaryota</taxon>
        <taxon>Fungi</taxon>
        <taxon>Dikarya</taxon>
        <taxon>Ascomycota</taxon>
        <taxon>Pezizomycotina</taxon>
        <taxon>Sordariomycetes</taxon>
        <taxon>Sordariomycetidae</taxon>
        <taxon>Sordariales</taxon>
        <taxon>Lasiosphaeriaceae</taxon>
        <taxon>Cercophora</taxon>
    </lineage>
</organism>
<dbReference type="Pfam" id="PF00501">
    <property type="entry name" value="AMP-binding"/>
    <property type="match status" value="1"/>
</dbReference>
<dbReference type="Proteomes" id="UP001286456">
    <property type="component" value="Unassembled WGS sequence"/>
</dbReference>
<dbReference type="Gene3D" id="3.40.50.12780">
    <property type="entry name" value="N-terminal domain of ligase-like"/>
    <property type="match status" value="2"/>
</dbReference>
<evidence type="ECO:0000256" key="4">
    <source>
        <dbReference type="ARBA" id="ARBA00022741"/>
    </source>
</evidence>
<dbReference type="GO" id="GO:0019748">
    <property type="term" value="P:secondary metabolic process"/>
    <property type="evidence" value="ECO:0007669"/>
    <property type="project" value="TreeGrafter"/>
</dbReference>
<dbReference type="PANTHER" id="PTHR24096">
    <property type="entry name" value="LONG-CHAIN-FATTY-ACID--COA LIGASE"/>
    <property type="match status" value="1"/>
</dbReference>
<comment type="similarity">
    <text evidence="2">Belongs to the ATP-dependent AMP-binding enzyme family.</text>
</comment>
<dbReference type="EMBL" id="JAUEPO010000001">
    <property type="protein sequence ID" value="KAK3335245.1"/>
    <property type="molecule type" value="Genomic_DNA"/>
</dbReference>
<keyword evidence="10" id="KW-1185">Reference proteome</keyword>
<dbReference type="PANTHER" id="PTHR24096:SF317">
    <property type="entry name" value="ADENYLATE-FORMING ENZYME AFEA"/>
    <property type="match status" value="1"/>
</dbReference>